<keyword evidence="2 11" id="KW-0444">Lipid biosynthesis</keyword>
<keyword evidence="8 11" id="KW-0456">Lyase</keyword>
<dbReference type="NCBIfam" id="NF003677">
    <property type="entry name" value="PRK05305.1-1"/>
    <property type="match status" value="1"/>
</dbReference>
<dbReference type="GO" id="GO:0004609">
    <property type="term" value="F:phosphatidylserine decarboxylase activity"/>
    <property type="evidence" value="ECO:0007669"/>
    <property type="project" value="UniProtKB-UniRule"/>
</dbReference>
<keyword evidence="3 11" id="KW-0210">Decarboxylase</keyword>
<keyword evidence="6 11" id="KW-0865">Zymogen</keyword>
<comment type="function">
    <text evidence="11">Catalyzes the formation of phosphatidylethanolamine (PtdEtn) from phosphatidylserine (PtdSer).</text>
</comment>
<protein>
    <recommendedName>
        <fullName evidence="11">Phosphatidylserine decarboxylase proenzyme</fullName>
        <ecNumber evidence="11">4.1.1.65</ecNumber>
    </recommendedName>
    <component>
        <recommendedName>
            <fullName evidence="11">Phosphatidylserine decarboxylase alpha chain</fullName>
        </recommendedName>
    </component>
    <component>
        <recommendedName>
            <fullName evidence="11">Phosphatidylserine decarboxylase beta chain</fullName>
        </recommendedName>
    </component>
</protein>
<dbReference type="UniPathway" id="UPA00558">
    <property type="reaction ID" value="UER00616"/>
</dbReference>
<dbReference type="EC" id="4.1.1.65" evidence="11"/>
<evidence type="ECO:0000256" key="2">
    <source>
        <dbReference type="ARBA" id="ARBA00022516"/>
    </source>
</evidence>
<gene>
    <name evidence="11" type="primary">psd</name>
    <name evidence="13" type="ORF">DBW69_00930</name>
</gene>
<dbReference type="GO" id="GO:0006646">
    <property type="term" value="P:phosphatidylethanolamine biosynthetic process"/>
    <property type="evidence" value="ECO:0007669"/>
    <property type="project" value="UniProtKB-UniRule"/>
</dbReference>
<feature type="transmembrane region" description="Helical" evidence="12">
    <location>
        <begin position="20"/>
        <end position="51"/>
    </location>
</feature>
<comment type="subcellular location">
    <subcellularLocation>
        <location evidence="11">Cell membrane</location>
        <topology evidence="11">Peripheral membrane protein</topology>
    </subcellularLocation>
</comment>
<evidence type="ECO:0000256" key="11">
    <source>
        <dbReference type="HAMAP-Rule" id="MF_00664"/>
    </source>
</evidence>
<dbReference type="HAMAP" id="MF_00664">
    <property type="entry name" value="PS_decarb_PSD_A"/>
    <property type="match status" value="1"/>
</dbReference>
<keyword evidence="12" id="KW-0812">Transmembrane</keyword>
<dbReference type="PANTHER" id="PTHR35809:SF1">
    <property type="entry name" value="ARCHAETIDYLSERINE DECARBOXYLASE PROENZYME-RELATED"/>
    <property type="match status" value="1"/>
</dbReference>
<evidence type="ECO:0000256" key="10">
    <source>
        <dbReference type="ARBA" id="ARBA00023317"/>
    </source>
</evidence>
<keyword evidence="9 11" id="KW-1208">Phospholipid metabolism</keyword>
<evidence type="ECO:0000256" key="1">
    <source>
        <dbReference type="ARBA" id="ARBA00022475"/>
    </source>
</evidence>
<keyword evidence="10 11" id="KW-0670">Pyruvate</keyword>
<evidence type="ECO:0000256" key="9">
    <source>
        <dbReference type="ARBA" id="ARBA00023264"/>
    </source>
</evidence>
<evidence type="ECO:0000256" key="3">
    <source>
        <dbReference type="ARBA" id="ARBA00022793"/>
    </source>
</evidence>
<keyword evidence="1 11" id="KW-1003">Cell membrane</keyword>
<evidence type="ECO:0000313" key="13">
    <source>
        <dbReference type="EMBL" id="RCL78264.1"/>
    </source>
</evidence>
<dbReference type="GO" id="GO:0005886">
    <property type="term" value="C:plasma membrane"/>
    <property type="evidence" value="ECO:0007669"/>
    <property type="project" value="UniProtKB-SubCell"/>
</dbReference>
<accession>A0A368E303</accession>
<evidence type="ECO:0000256" key="4">
    <source>
        <dbReference type="ARBA" id="ARBA00023098"/>
    </source>
</evidence>
<keyword evidence="7 11" id="KW-0594">Phospholipid biosynthesis</keyword>
<sequence>MHNFLSLILPIHPEGYRFILIFAAATIALFFVSTFLGWLGVIGVIFCAYFFRDPLRYVPDQEGLVISPADGVVNMITEAVPPQELELGETPMTRISIFLNVFNCHINRVPHTAKIKKSLYRTGKFLSADLEKASDQNERQSLLLELPDGREMVVVQIAGLVARRILCWVEEGESLKTGERFGLIRFGSRVDVYLPEGIAPKVAVGQQVLGGETIMADLADSDNQVQRVADPI</sequence>
<comment type="similarity">
    <text evidence="11">Belongs to the phosphatidylserine decarboxylase family. PSD-A subfamily.</text>
</comment>
<feature type="chain" id="PRO_5023478174" description="Phosphatidylserine decarboxylase alpha chain" evidence="11">
    <location>
        <begin position="188"/>
        <end position="232"/>
    </location>
</feature>
<evidence type="ECO:0000313" key="14">
    <source>
        <dbReference type="Proteomes" id="UP000252132"/>
    </source>
</evidence>
<comment type="pathway">
    <text evidence="11">Phospholipid metabolism; phosphatidylethanolamine biosynthesis; phosphatidylethanolamine from CDP-diacylglycerol: step 2/2.</text>
</comment>
<evidence type="ECO:0000256" key="7">
    <source>
        <dbReference type="ARBA" id="ARBA00023209"/>
    </source>
</evidence>
<evidence type="ECO:0000256" key="12">
    <source>
        <dbReference type="SAM" id="Phobius"/>
    </source>
</evidence>
<evidence type="ECO:0000256" key="8">
    <source>
        <dbReference type="ARBA" id="ARBA00023239"/>
    </source>
</evidence>
<keyword evidence="5 11" id="KW-0472">Membrane</keyword>
<comment type="catalytic activity">
    <reaction evidence="11">
        <text>a 1,2-diacyl-sn-glycero-3-phospho-L-serine + H(+) = a 1,2-diacyl-sn-glycero-3-phosphoethanolamine + CO2</text>
        <dbReference type="Rhea" id="RHEA:20828"/>
        <dbReference type="ChEBI" id="CHEBI:15378"/>
        <dbReference type="ChEBI" id="CHEBI:16526"/>
        <dbReference type="ChEBI" id="CHEBI:57262"/>
        <dbReference type="ChEBI" id="CHEBI:64612"/>
        <dbReference type="EC" id="4.1.1.65"/>
    </reaction>
</comment>
<keyword evidence="4 11" id="KW-0443">Lipid metabolism</keyword>
<dbReference type="NCBIfam" id="NF003679">
    <property type="entry name" value="PRK05305.1-3"/>
    <property type="match status" value="1"/>
</dbReference>
<dbReference type="PANTHER" id="PTHR35809">
    <property type="entry name" value="ARCHAETIDYLSERINE DECARBOXYLASE PROENZYME-RELATED"/>
    <property type="match status" value="1"/>
</dbReference>
<comment type="cofactor">
    <cofactor evidence="11">
        <name>pyruvate</name>
        <dbReference type="ChEBI" id="CHEBI:15361"/>
    </cofactor>
    <text evidence="11">Binds 1 pyruvoyl group covalently per subunit.</text>
</comment>
<comment type="subunit">
    <text evidence="11">Heterodimer of a large membrane-associated beta subunit and a small pyruvoyl-containing alpha subunit.</text>
</comment>
<evidence type="ECO:0000256" key="5">
    <source>
        <dbReference type="ARBA" id="ARBA00023136"/>
    </source>
</evidence>
<dbReference type="NCBIfam" id="NF003678">
    <property type="entry name" value="PRK05305.1-2"/>
    <property type="match status" value="1"/>
</dbReference>
<dbReference type="AlphaFoldDB" id="A0A368E303"/>
<reference evidence="13 14" key="1">
    <citation type="journal article" date="2018" name="Microbiome">
        <title>Fine metagenomic profile of the Mediterranean stratified and mixed water columns revealed by assembly and recruitment.</title>
        <authorList>
            <person name="Haro-Moreno J.M."/>
            <person name="Lopez-Perez M."/>
            <person name="De La Torre J.R."/>
            <person name="Picazo A."/>
            <person name="Camacho A."/>
            <person name="Rodriguez-Valera F."/>
        </authorList>
    </citation>
    <scope>NUCLEOTIDE SEQUENCE [LARGE SCALE GENOMIC DNA]</scope>
    <source>
        <strain evidence="13">MED-G55</strain>
    </source>
</reference>
<dbReference type="InterPro" id="IPR003817">
    <property type="entry name" value="PS_Dcarbxylase"/>
</dbReference>
<dbReference type="Pfam" id="PF02666">
    <property type="entry name" value="PS_Dcarbxylase"/>
    <property type="match status" value="1"/>
</dbReference>
<proteinExistence type="inferred from homology"/>
<comment type="caution">
    <text evidence="13">The sequence shown here is derived from an EMBL/GenBank/DDBJ whole genome shotgun (WGS) entry which is preliminary data.</text>
</comment>
<name>A0A368E303_9PROT</name>
<evidence type="ECO:0000256" key="6">
    <source>
        <dbReference type="ARBA" id="ARBA00023145"/>
    </source>
</evidence>
<feature type="modified residue" description="Pyruvic acid (Ser); by autocatalysis" evidence="11">
    <location>
        <position position="188"/>
    </location>
</feature>
<feature type="chain" id="PRO_5023478175" description="Phosphatidylserine decarboxylase beta chain" evidence="11">
    <location>
        <begin position="1"/>
        <end position="187"/>
    </location>
</feature>
<feature type="active site" description="Schiff-base intermediate with substrate; via pyruvic acid" evidence="11">
    <location>
        <position position="188"/>
    </location>
</feature>
<feature type="site" description="Cleavage (non-hydrolytic); by autocatalysis" evidence="11">
    <location>
        <begin position="187"/>
        <end position="188"/>
    </location>
</feature>
<dbReference type="Proteomes" id="UP000252132">
    <property type="component" value="Unassembled WGS sequence"/>
</dbReference>
<keyword evidence="12" id="KW-1133">Transmembrane helix</keyword>
<dbReference type="EMBL" id="QOQF01000002">
    <property type="protein sequence ID" value="RCL78264.1"/>
    <property type="molecule type" value="Genomic_DNA"/>
</dbReference>
<comment type="PTM">
    <text evidence="11">Is synthesized initially as an inactive proenzyme. Formation of the active enzyme involves a self-maturation process in which the active site pyruvoyl group is generated from an internal serine residue via an autocatalytic post-translational modification. Two non-identical subunits are generated from the proenzyme in this reaction, and the pyruvate is formed at the N-terminus of the alpha chain, which is derived from the carboxyl end of the proenzyme. The post-translation cleavage follows an unusual pathway, termed non-hydrolytic serinolysis, in which the side chain hydroxyl group of the serine supplies its oxygen atom to form the C-terminus of the beta chain, while the remainder of the serine residue undergoes an oxidative deamination to produce ammonia and the pyruvoyl prosthetic group on the alpha chain.</text>
</comment>
<organism evidence="13 14">
    <name type="scientific">PS1 clade bacterium</name>
    <dbReference type="NCBI Taxonomy" id="2175152"/>
    <lineage>
        <taxon>Bacteria</taxon>
        <taxon>Pseudomonadati</taxon>
        <taxon>Pseudomonadota</taxon>
        <taxon>Alphaproteobacteria</taxon>
        <taxon>PS1 clade</taxon>
    </lineage>
</organism>
<dbReference type="InterPro" id="IPR033175">
    <property type="entry name" value="PSD-A"/>
</dbReference>